<accession>A0A1Y1XFU6</accession>
<sequence length="1015" mass="118476">MDLNDDISSVIADFPYPPSNYPRIYTHEKCIDNPIHHPYLFELTISNYFSSKIENELKERDMIRKEFNLNPNLNPISKTIVPLNNNTFLPFSNAINTISNNEKIKLLSKSFSSCDPLSVMANPVDITLAPKSIRNSRHSFSGNNDSVIVYPLEKIRLRDSINILRNDLPNIIYPTSEHSSISKSNPVLTDNNSKNIFRTSLQKIKFNKSKSMNSIRNSYESNGNNGKEYSFIRELSNDFKKLLGGIHKEDSSTKSNNKNKRYSDSLMFNNKKEFLRNYSERVSLKRISMNENDFYQSYKYNTELNQHNENENNIGNNELEQNNNNNNNNNNNYIHSEDMTVNINNENENKINNNTLKQNNNNIYSENVNNNNELKHIDNNNNNNNNDNNNNNNNSILNNSENINELIETIQIIKNDKELTKSKDLNNEEKINNNQYKLNKIITNNNSPKNNELLSPTDFDVCKLEKNIDESRKSILINKSISITLLAPIASISLTSSDEKTLESNNKSKSIEDENITKKDTNEYSPEYINKISNQRIERYKLNNGFVKDRIEKFKSCDEVSKKPLKISTSNISNSKVFHIKTTSFESPTICYNSDDIIYSPLQNKFKNGDNIQYSDLQIFEKYKSNDDIIKEKINILNQSTYMNEFSPNCNFKFSFESIKENDFLEYMEILRQGILGTISEDKKEKLNEFLIYSSDENIYKYQNQIHEEYYNQKQLNNIENKHIKINKYILNFGTTKMKIPIEEEVNDSITIESTGSNIKYSFEYTNKNKNYYLKISPDSGQLTSGSQNLTFSLTCKTTMNQSIVIPLLIDEIYYFIVLRIKSQNSCFGVNIKNCEMETDSVFMSNQYSIPKILKTYRTLLKSKCAYNYGFDIFNNKQNEEEVIKIKKQIIKNEDVTSNDVYSIAYLFKNWFCELPRKLLYQIKQEELLNQSDFDKMNDKITGLERVVFSWLIDCFVEIQNSLSNKDEMKLIIKSFVPGLYDINYERNSEKYNKLVNNLESFINYSIHKRKENIN</sequence>
<reference evidence="3 4" key="2">
    <citation type="submission" date="2016-08" db="EMBL/GenBank/DDBJ databases">
        <title>Pervasive Adenine N6-methylation of Active Genes in Fungi.</title>
        <authorList>
            <consortium name="DOE Joint Genome Institute"/>
            <person name="Mondo S.J."/>
            <person name="Dannebaum R.O."/>
            <person name="Kuo R.C."/>
            <person name="Labutti K."/>
            <person name="Haridas S."/>
            <person name="Kuo A."/>
            <person name="Salamov A."/>
            <person name="Ahrendt S.R."/>
            <person name="Lipzen A."/>
            <person name="Sullivan W."/>
            <person name="Andreopoulos W.B."/>
            <person name="Clum A."/>
            <person name="Lindquist E."/>
            <person name="Daum C."/>
            <person name="Ramamoorthy G.K."/>
            <person name="Gryganskyi A."/>
            <person name="Culley D."/>
            <person name="Magnuson J.K."/>
            <person name="James T.Y."/>
            <person name="O'Malley M.A."/>
            <person name="Stajich J.E."/>
            <person name="Spatafora J.W."/>
            <person name="Visel A."/>
            <person name="Grigoriev I.V."/>
        </authorList>
    </citation>
    <scope>NUCLEOTIDE SEQUENCE [LARGE SCALE GENOMIC DNA]</scope>
    <source>
        <strain evidence="3 4">S4</strain>
    </source>
</reference>
<feature type="region of interest" description="Disordered" evidence="1">
    <location>
        <begin position="372"/>
        <end position="397"/>
    </location>
</feature>
<feature type="compositionally biased region" description="Basic and acidic residues" evidence="1">
    <location>
        <begin position="509"/>
        <end position="518"/>
    </location>
</feature>
<organism evidence="3 4">
    <name type="scientific">Anaeromyces robustus</name>
    <dbReference type="NCBI Taxonomy" id="1754192"/>
    <lineage>
        <taxon>Eukaryota</taxon>
        <taxon>Fungi</taxon>
        <taxon>Fungi incertae sedis</taxon>
        <taxon>Chytridiomycota</taxon>
        <taxon>Chytridiomycota incertae sedis</taxon>
        <taxon>Neocallimastigomycetes</taxon>
        <taxon>Neocallimastigales</taxon>
        <taxon>Neocallimastigaceae</taxon>
        <taxon>Anaeromyces</taxon>
    </lineage>
</organism>
<dbReference type="Gene3D" id="1.10.555.10">
    <property type="entry name" value="Rho GTPase activation protein"/>
    <property type="match status" value="1"/>
</dbReference>
<dbReference type="SUPFAM" id="SSF48350">
    <property type="entry name" value="GTPase activation domain, GAP"/>
    <property type="match status" value="1"/>
</dbReference>
<dbReference type="EMBL" id="MCFG01000056">
    <property type="protein sequence ID" value="ORX84254.1"/>
    <property type="molecule type" value="Genomic_DNA"/>
</dbReference>
<comment type="caution">
    <text evidence="3">The sequence shown here is derived from an EMBL/GenBank/DDBJ whole genome shotgun (WGS) entry which is preliminary data.</text>
</comment>
<reference evidence="3 4" key="1">
    <citation type="submission" date="2016-08" db="EMBL/GenBank/DDBJ databases">
        <title>A Parts List for Fungal Cellulosomes Revealed by Comparative Genomics.</title>
        <authorList>
            <consortium name="DOE Joint Genome Institute"/>
            <person name="Haitjema C.H."/>
            <person name="Gilmore S.P."/>
            <person name="Henske J.K."/>
            <person name="Solomon K.V."/>
            <person name="De Groot R."/>
            <person name="Kuo A."/>
            <person name="Mondo S.J."/>
            <person name="Salamov A.A."/>
            <person name="Labutti K."/>
            <person name="Zhao Z."/>
            <person name="Chiniquy J."/>
            <person name="Barry K."/>
            <person name="Brewer H.M."/>
            <person name="Purvine S.O."/>
            <person name="Wright A.T."/>
            <person name="Boxma B."/>
            <person name="Van Alen T."/>
            <person name="Hackstein J.H."/>
            <person name="Baker S.E."/>
            <person name="Grigoriev I.V."/>
            <person name="O'Malley M.A."/>
        </authorList>
    </citation>
    <scope>NUCLEOTIDE SEQUENCE [LARGE SCALE GENOMIC DNA]</scope>
    <source>
        <strain evidence="3 4">S4</strain>
    </source>
</reference>
<dbReference type="OrthoDB" id="2156189at2759"/>
<feature type="compositionally biased region" description="Low complexity" evidence="1">
    <location>
        <begin position="307"/>
        <end position="332"/>
    </location>
</feature>
<dbReference type="PROSITE" id="PS50238">
    <property type="entry name" value="RHOGAP"/>
    <property type="match status" value="1"/>
</dbReference>
<feature type="domain" description="Rho-GAP" evidence="2">
    <location>
        <begin position="837"/>
        <end position="1015"/>
    </location>
</feature>
<dbReference type="AlphaFoldDB" id="A0A1Y1XFU6"/>
<keyword evidence="4" id="KW-1185">Reference proteome</keyword>
<protein>
    <recommendedName>
        <fullName evidence="2">Rho-GAP domain-containing protein</fullName>
    </recommendedName>
</protein>
<proteinExistence type="predicted"/>
<feature type="region of interest" description="Disordered" evidence="1">
    <location>
        <begin position="307"/>
        <end position="334"/>
    </location>
</feature>
<evidence type="ECO:0000313" key="4">
    <source>
        <dbReference type="Proteomes" id="UP000193944"/>
    </source>
</evidence>
<dbReference type="GO" id="GO:0007165">
    <property type="term" value="P:signal transduction"/>
    <property type="evidence" value="ECO:0007669"/>
    <property type="project" value="InterPro"/>
</dbReference>
<gene>
    <name evidence="3" type="ORF">BCR32DRAFT_291481</name>
</gene>
<dbReference type="Proteomes" id="UP000193944">
    <property type="component" value="Unassembled WGS sequence"/>
</dbReference>
<dbReference type="STRING" id="1754192.A0A1Y1XFU6"/>
<name>A0A1Y1XFU6_9FUNG</name>
<evidence type="ECO:0000256" key="1">
    <source>
        <dbReference type="SAM" id="MobiDB-lite"/>
    </source>
</evidence>
<evidence type="ECO:0000259" key="2">
    <source>
        <dbReference type="PROSITE" id="PS50238"/>
    </source>
</evidence>
<feature type="region of interest" description="Disordered" evidence="1">
    <location>
        <begin position="497"/>
        <end position="518"/>
    </location>
</feature>
<evidence type="ECO:0000313" key="3">
    <source>
        <dbReference type="EMBL" id="ORX84254.1"/>
    </source>
</evidence>
<dbReference type="InterPro" id="IPR008936">
    <property type="entry name" value="Rho_GTPase_activation_prot"/>
</dbReference>
<feature type="compositionally biased region" description="Low complexity" evidence="1">
    <location>
        <begin position="379"/>
        <end position="397"/>
    </location>
</feature>
<dbReference type="InterPro" id="IPR000198">
    <property type="entry name" value="RhoGAP_dom"/>
</dbReference>